<dbReference type="Proteomes" id="UP000316621">
    <property type="component" value="Chromosome 7"/>
</dbReference>
<dbReference type="PANTHER" id="PTHR46407:SF3">
    <property type="entry name" value="OS02G0208700 PROTEIN"/>
    <property type="match status" value="1"/>
</dbReference>
<dbReference type="Gene3D" id="2.120.10.80">
    <property type="entry name" value="Kelch-type beta propeller"/>
    <property type="match status" value="1"/>
</dbReference>
<sequence>MEIIPGLPNEIGRECLIRVPYTQFPTLISVSKKWKQEIQSNKFHQQRKLRGLTQNLIALIESDPIIDDLMQNPENPNTPVPRLSLCEPGKNEWVMLPPIPGTSSDGLPLFCEFAGVGCYLVVIGGWDTKTWQVLNSVYIYNLVAGTWRRGADIPGCRRSFFACASDMNRKVYIAGGHDDDKNALTSALAYDVLDDVWISLPDMARQRDECKGLFHGGKFHVIGGYHTEMQGKFQKSSETFNVDTVKWDFVEEDKLESNTCPRTCVFDFRGTLYKCCSRYLMRLDGSKWRQFIELPADVCIGTHVVAWQKKMLAIGSGIKGGIQNCYALEFEIDAKRPKWTKLELSKECRRILQSGFSFEV</sequence>
<dbReference type="PANTHER" id="PTHR46407">
    <property type="entry name" value="OS02G0208700 PROTEIN"/>
    <property type="match status" value="1"/>
</dbReference>
<dbReference type="CDD" id="cd22152">
    <property type="entry name" value="F-box_AtAFR-like"/>
    <property type="match status" value="1"/>
</dbReference>
<organism evidence="2 3">
    <name type="scientific">Papaver somniferum</name>
    <name type="common">Opium poppy</name>
    <dbReference type="NCBI Taxonomy" id="3469"/>
    <lineage>
        <taxon>Eukaryota</taxon>
        <taxon>Viridiplantae</taxon>
        <taxon>Streptophyta</taxon>
        <taxon>Embryophyta</taxon>
        <taxon>Tracheophyta</taxon>
        <taxon>Spermatophyta</taxon>
        <taxon>Magnoliopsida</taxon>
        <taxon>Ranunculales</taxon>
        <taxon>Papaveraceae</taxon>
        <taxon>Papaveroideae</taxon>
        <taxon>Papaver</taxon>
    </lineage>
</organism>
<accession>A0A4Y7KFL1</accession>
<protein>
    <recommendedName>
        <fullName evidence="1">F-box domain-containing protein</fullName>
    </recommendedName>
</protein>
<dbReference type="Gramene" id="RZC71636">
    <property type="protein sequence ID" value="RZC71636"/>
    <property type="gene ID" value="C5167_034778"/>
</dbReference>
<dbReference type="EMBL" id="CM010721">
    <property type="protein sequence ID" value="RZC71636.1"/>
    <property type="molecule type" value="Genomic_DNA"/>
</dbReference>
<dbReference type="GO" id="GO:0080037">
    <property type="term" value="P:negative regulation of cytokinin-activated signaling pathway"/>
    <property type="evidence" value="ECO:0007669"/>
    <property type="project" value="InterPro"/>
</dbReference>
<dbReference type="GO" id="GO:2000762">
    <property type="term" value="P:regulation of phenylpropanoid metabolic process"/>
    <property type="evidence" value="ECO:0007669"/>
    <property type="project" value="InterPro"/>
</dbReference>
<evidence type="ECO:0000313" key="3">
    <source>
        <dbReference type="Proteomes" id="UP000316621"/>
    </source>
</evidence>
<dbReference type="InterPro" id="IPR044595">
    <property type="entry name" value="KMD1-4"/>
</dbReference>
<dbReference type="InterPro" id="IPR001810">
    <property type="entry name" value="F-box_dom"/>
</dbReference>
<proteinExistence type="predicted"/>
<evidence type="ECO:0000313" key="2">
    <source>
        <dbReference type="EMBL" id="RZC71636.1"/>
    </source>
</evidence>
<reference evidence="2 3" key="1">
    <citation type="journal article" date="2018" name="Science">
        <title>The opium poppy genome and morphinan production.</title>
        <authorList>
            <person name="Guo L."/>
            <person name="Winzer T."/>
            <person name="Yang X."/>
            <person name="Li Y."/>
            <person name="Ning Z."/>
            <person name="He Z."/>
            <person name="Teodor R."/>
            <person name="Lu Y."/>
            <person name="Bowser T.A."/>
            <person name="Graham I.A."/>
            <person name="Ye K."/>
        </authorList>
    </citation>
    <scope>NUCLEOTIDE SEQUENCE [LARGE SCALE GENOMIC DNA]</scope>
    <source>
        <strain evidence="3">cv. HN1</strain>
        <tissue evidence="2">Leaves</tissue>
    </source>
</reference>
<evidence type="ECO:0000259" key="1">
    <source>
        <dbReference type="Pfam" id="PF00646"/>
    </source>
</evidence>
<gene>
    <name evidence="2" type="ORF">C5167_034778</name>
</gene>
<dbReference type="Pfam" id="PF00646">
    <property type="entry name" value="F-box"/>
    <property type="match status" value="1"/>
</dbReference>
<dbReference type="AlphaFoldDB" id="A0A4Y7KFL1"/>
<keyword evidence="3" id="KW-1185">Reference proteome</keyword>
<name>A0A4Y7KFL1_PAPSO</name>
<dbReference type="SMART" id="SM00612">
    <property type="entry name" value="Kelch"/>
    <property type="match status" value="2"/>
</dbReference>
<dbReference type="OrthoDB" id="191037at2759"/>
<dbReference type="Pfam" id="PF01344">
    <property type="entry name" value="Kelch_1"/>
    <property type="match status" value="2"/>
</dbReference>
<dbReference type="InterPro" id="IPR015915">
    <property type="entry name" value="Kelch-typ_b-propeller"/>
</dbReference>
<feature type="domain" description="F-box" evidence="1">
    <location>
        <begin position="5"/>
        <end position="45"/>
    </location>
</feature>
<dbReference type="InterPro" id="IPR006652">
    <property type="entry name" value="Kelch_1"/>
</dbReference>
<dbReference type="SUPFAM" id="SSF117281">
    <property type="entry name" value="Kelch motif"/>
    <property type="match status" value="1"/>
</dbReference>
<dbReference type="OMA" id="SEMPCLP"/>